<evidence type="ECO:0000256" key="13">
    <source>
        <dbReference type="ARBA" id="ARBA00023136"/>
    </source>
</evidence>
<keyword evidence="3" id="KW-0813">Transport</keyword>
<dbReference type="InParanoid" id="A0A1X7TC28"/>
<accession>A0A1X7TC28</accession>
<dbReference type="Pfam" id="PF01926">
    <property type="entry name" value="MMR_HSR1"/>
    <property type="match status" value="1"/>
</dbReference>
<dbReference type="PROSITE" id="PS00675">
    <property type="entry name" value="SIGMA54_INTERACT_1"/>
    <property type="match status" value="1"/>
</dbReference>
<dbReference type="STRING" id="400682.A0A1X7TC28"/>
<evidence type="ECO:0000313" key="19">
    <source>
        <dbReference type="EnsemblMetazoa" id="Aqu2.1.12112_001"/>
    </source>
</evidence>
<feature type="transmembrane region" description="Helical" evidence="16">
    <location>
        <begin position="260"/>
        <end position="281"/>
    </location>
</feature>
<name>A0A1X7TC28_AMPQE</name>
<dbReference type="InterPro" id="IPR039567">
    <property type="entry name" value="Gly-zipper"/>
</dbReference>
<evidence type="ECO:0000256" key="15">
    <source>
        <dbReference type="SAM" id="MobiDB-lite"/>
    </source>
</evidence>
<dbReference type="InterPro" id="IPR025662">
    <property type="entry name" value="Sigma_54_int_dom_ATP-bd_1"/>
</dbReference>
<evidence type="ECO:0000259" key="17">
    <source>
        <dbReference type="Pfam" id="PF01926"/>
    </source>
</evidence>
<keyword evidence="13 16" id="KW-0472">Membrane</keyword>
<evidence type="ECO:0000256" key="12">
    <source>
        <dbReference type="ARBA" id="ARBA00022989"/>
    </source>
</evidence>
<feature type="transmembrane region" description="Helical" evidence="16">
    <location>
        <begin position="287"/>
        <end position="304"/>
    </location>
</feature>
<feature type="transmembrane region" description="Helical" evidence="16">
    <location>
        <begin position="198"/>
        <end position="218"/>
    </location>
</feature>
<dbReference type="PANTHER" id="PTHR10903">
    <property type="entry name" value="GTPASE, IMAP FAMILY MEMBER-RELATED"/>
    <property type="match status" value="1"/>
</dbReference>
<evidence type="ECO:0000256" key="7">
    <source>
        <dbReference type="ARBA" id="ARBA00022723"/>
    </source>
</evidence>
<keyword evidence="11" id="KW-0653">Protein transport</keyword>
<keyword evidence="12 16" id="KW-1133">Transmembrane helix</keyword>
<dbReference type="GO" id="GO:0046872">
    <property type="term" value="F:metal ion binding"/>
    <property type="evidence" value="ECO:0007669"/>
    <property type="project" value="UniProtKB-KW"/>
</dbReference>
<organism evidence="19">
    <name type="scientific">Amphimedon queenslandica</name>
    <name type="common">Sponge</name>
    <dbReference type="NCBI Taxonomy" id="400682"/>
    <lineage>
        <taxon>Eukaryota</taxon>
        <taxon>Metazoa</taxon>
        <taxon>Porifera</taxon>
        <taxon>Demospongiae</taxon>
        <taxon>Heteroscleromorpha</taxon>
        <taxon>Haplosclerida</taxon>
        <taxon>Niphatidae</taxon>
        <taxon>Amphimedon</taxon>
    </lineage>
</organism>
<dbReference type="OrthoDB" id="425923at2759"/>
<dbReference type="PANTHER" id="PTHR10903:SF135">
    <property type="entry name" value="TRANSLOCASE OF CHLOROPLAST 120, CHLOROPLASTIC-RELATED"/>
    <property type="match status" value="1"/>
</dbReference>
<reference evidence="19" key="1">
    <citation type="submission" date="2017-05" db="UniProtKB">
        <authorList>
            <consortium name="EnsemblMetazoa"/>
        </authorList>
    </citation>
    <scope>IDENTIFICATION</scope>
</reference>
<dbReference type="GO" id="GO:0015031">
    <property type="term" value="P:protein transport"/>
    <property type="evidence" value="ECO:0007669"/>
    <property type="project" value="UniProtKB-KW"/>
</dbReference>
<dbReference type="InterPro" id="IPR045058">
    <property type="entry name" value="GIMA/IAN/Toc"/>
</dbReference>
<feature type="domain" description="Glycine zipper" evidence="18">
    <location>
        <begin position="266"/>
        <end position="302"/>
    </location>
</feature>
<keyword evidence="7" id="KW-0479">Metal-binding</keyword>
<dbReference type="GO" id="GO:0005525">
    <property type="term" value="F:GTP binding"/>
    <property type="evidence" value="ECO:0007669"/>
    <property type="project" value="InterPro"/>
</dbReference>
<evidence type="ECO:0000256" key="9">
    <source>
        <dbReference type="ARBA" id="ARBA00022805"/>
    </source>
</evidence>
<keyword evidence="6 16" id="KW-0812">Transmembrane</keyword>
<keyword evidence="8" id="KW-0378">Hydrolase</keyword>
<keyword evidence="5" id="KW-0934">Plastid</keyword>
<evidence type="ECO:0000256" key="11">
    <source>
        <dbReference type="ARBA" id="ARBA00022927"/>
    </source>
</evidence>
<comment type="cofactor">
    <cofactor evidence="1">
        <name>Mg(2+)</name>
        <dbReference type="ChEBI" id="CHEBI:18420"/>
    </cofactor>
</comment>
<dbReference type="SUPFAM" id="SSF52540">
    <property type="entry name" value="P-loop containing nucleoside triphosphate hydrolases"/>
    <property type="match status" value="1"/>
</dbReference>
<sequence length="307" mass="33574">MATLLDDIVQSGGNDESNVQHAEDSNENLTPEMDKKIEALRHREEPVNILVIGQTGTGKSELINAMFGKELVEVGNNVGDGTTKIHPYEGEYKGIKIRVYNTIGFGDTDKSDHNILLDIAKHGKFDLILLCTRLDNRVDRSVDRSMLSSLATHLHADMWKRTVVVLTFANMFIELETVKHSGPEVAIRKKIDEYKAHIVGLLSGYGILIGMPFCIAGAEDERELPTTKDWVKTLWVTCIDRSSDETLPFLKVFAKYQRGIEIDVFGVVVGAVIGATVGSIVPVAGTIVGAAVGGYIGGVFSSVLKKF</sequence>
<feature type="domain" description="G" evidence="17">
    <location>
        <begin position="49"/>
        <end position="146"/>
    </location>
</feature>
<evidence type="ECO:0000256" key="2">
    <source>
        <dbReference type="ARBA" id="ARBA00004167"/>
    </source>
</evidence>
<feature type="compositionally biased region" description="Polar residues" evidence="15">
    <location>
        <begin position="11"/>
        <end position="20"/>
    </location>
</feature>
<dbReference type="InterPro" id="IPR006073">
    <property type="entry name" value="GTP-bd"/>
</dbReference>
<evidence type="ECO:0000256" key="4">
    <source>
        <dbReference type="ARBA" id="ARBA00022528"/>
    </source>
</evidence>
<evidence type="ECO:0000256" key="14">
    <source>
        <dbReference type="ARBA" id="ARBA00024013"/>
    </source>
</evidence>
<evidence type="ECO:0000259" key="18">
    <source>
        <dbReference type="Pfam" id="PF13488"/>
    </source>
</evidence>
<feature type="region of interest" description="Disordered" evidence="15">
    <location>
        <begin position="1"/>
        <end position="31"/>
    </location>
</feature>
<evidence type="ECO:0000256" key="10">
    <source>
        <dbReference type="ARBA" id="ARBA00022842"/>
    </source>
</evidence>
<evidence type="ECO:0000256" key="16">
    <source>
        <dbReference type="SAM" id="Phobius"/>
    </source>
</evidence>
<dbReference type="Gene3D" id="3.40.50.300">
    <property type="entry name" value="P-loop containing nucleotide triphosphate hydrolases"/>
    <property type="match status" value="1"/>
</dbReference>
<dbReference type="InterPro" id="IPR027417">
    <property type="entry name" value="P-loop_NTPase"/>
</dbReference>
<evidence type="ECO:0000256" key="8">
    <source>
        <dbReference type="ARBA" id="ARBA00022801"/>
    </source>
</evidence>
<dbReference type="GO" id="GO:0016787">
    <property type="term" value="F:hydrolase activity"/>
    <property type="evidence" value="ECO:0007669"/>
    <property type="project" value="UniProtKB-KW"/>
</dbReference>
<evidence type="ECO:0000256" key="1">
    <source>
        <dbReference type="ARBA" id="ARBA00001946"/>
    </source>
</evidence>
<dbReference type="GO" id="GO:0016020">
    <property type="term" value="C:membrane"/>
    <property type="evidence" value="ECO:0007669"/>
    <property type="project" value="UniProtKB-SubCell"/>
</dbReference>
<dbReference type="AlphaFoldDB" id="A0A1X7TC28"/>
<keyword evidence="9" id="KW-1002">Plastid outer membrane</keyword>
<evidence type="ECO:0000256" key="3">
    <source>
        <dbReference type="ARBA" id="ARBA00022448"/>
    </source>
</evidence>
<dbReference type="EnsemblMetazoa" id="Aqu2.1.12112_001">
    <property type="protein sequence ID" value="Aqu2.1.12112_001"/>
    <property type="gene ID" value="Aqu2.1.12112"/>
</dbReference>
<evidence type="ECO:0000256" key="5">
    <source>
        <dbReference type="ARBA" id="ARBA00022640"/>
    </source>
</evidence>
<comment type="subcellular location">
    <subcellularLocation>
        <location evidence="2">Membrane</location>
        <topology evidence="2">Single-pass membrane protein</topology>
    </subcellularLocation>
    <subcellularLocation>
        <location evidence="14">Plastid</location>
        <location evidence="14">Chloroplast outer membrane</location>
    </subcellularLocation>
</comment>
<keyword evidence="10" id="KW-0460">Magnesium</keyword>
<proteinExistence type="predicted"/>
<evidence type="ECO:0000256" key="6">
    <source>
        <dbReference type="ARBA" id="ARBA00022692"/>
    </source>
</evidence>
<keyword evidence="4" id="KW-0150">Chloroplast</keyword>
<dbReference type="Pfam" id="PF13488">
    <property type="entry name" value="Gly-zipper_Omp"/>
    <property type="match status" value="1"/>
</dbReference>
<protein>
    <submittedName>
        <fullName evidence="19">Uncharacterized protein</fullName>
    </submittedName>
</protein>